<evidence type="ECO:0000259" key="23">
    <source>
        <dbReference type="Pfam" id="PF17900"/>
    </source>
</evidence>
<evidence type="ECO:0000259" key="22">
    <source>
        <dbReference type="Pfam" id="PF11838"/>
    </source>
</evidence>
<feature type="binding site" evidence="17">
    <location>
        <position position="507"/>
    </location>
    <ligand>
        <name>Zn(2+)</name>
        <dbReference type="ChEBI" id="CHEBI:29105"/>
        <note>catalytic</note>
    </ligand>
</feature>
<dbReference type="SUPFAM" id="SSF63737">
    <property type="entry name" value="Leukotriene A4 hydrolase N-terminal domain"/>
    <property type="match status" value="1"/>
</dbReference>
<dbReference type="OrthoDB" id="510539at2759"/>
<dbReference type="InterPro" id="IPR024571">
    <property type="entry name" value="ERAP1-like_C_dom"/>
</dbReference>
<dbReference type="FunFam" id="2.60.40.1730:FF:000001">
    <property type="entry name" value="Leucyl-cystinyl aminopeptidase"/>
    <property type="match status" value="1"/>
</dbReference>
<dbReference type="InterPro" id="IPR045357">
    <property type="entry name" value="Aminopeptidase_N-like_N"/>
</dbReference>
<evidence type="ECO:0008006" key="26">
    <source>
        <dbReference type="Google" id="ProtNLM"/>
    </source>
</evidence>
<dbReference type="PANTHER" id="PTHR11533:SF259">
    <property type="entry name" value="AMINOPEPTIDASE"/>
    <property type="match status" value="1"/>
</dbReference>
<comment type="subcellular location">
    <subcellularLocation>
        <location evidence="1">Cell membrane</location>
    </subcellularLocation>
    <subcellularLocation>
        <location evidence="2">Membrane</location>
        <topology evidence="2">Single-pass type II membrane protein</topology>
    </subcellularLocation>
</comment>
<feature type="domain" description="Peptidase M1 membrane alanine aminopeptidase" evidence="21">
    <location>
        <begin position="435"/>
        <end position="658"/>
    </location>
</feature>
<evidence type="ECO:0000256" key="8">
    <source>
        <dbReference type="ARBA" id="ARBA00022801"/>
    </source>
</evidence>
<dbReference type="PRINTS" id="PR00756">
    <property type="entry name" value="ALADIPTASE"/>
</dbReference>
<evidence type="ECO:0000256" key="16">
    <source>
        <dbReference type="PIRSR" id="PIRSR634016-1"/>
    </source>
</evidence>
<dbReference type="FunFam" id="1.25.50.20:FF:000001">
    <property type="entry name" value="Aminopeptidase"/>
    <property type="match status" value="1"/>
</dbReference>
<dbReference type="InterPro" id="IPR014782">
    <property type="entry name" value="Peptidase_M1_dom"/>
</dbReference>
<dbReference type="InterPro" id="IPR042097">
    <property type="entry name" value="Aminopeptidase_N-like_N_sf"/>
</dbReference>
<dbReference type="InterPro" id="IPR034016">
    <property type="entry name" value="M1_APN-typ"/>
</dbReference>
<feature type="active site" description="Proton acceptor" evidence="16">
    <location>
        <position position="508"/>
    </location>
</feature>
<evidence type="ECO:0000256" key="6">
    <source>
        <dbReference type="ARBA" id="ARBA00022692"/>
    </source>
</evidence>
<keyword evidence="14" id="KW-1015">Disulfide bond</keyword>
<reference evidence="24" key="1">
    <citation type="submission" date="2021-01" db="EMBL/GenBank/DDBJ databases">
        <authorList>
            <person name="Zahm M."/>
            <person name="Roques C."/>
            <person name="Cabau C."/>
            <person name="Klopp C."/>
            <person name="Donnadieu C."/>
            <person name="Jouanno E."/>
            <person name="Lampietro C."/>
            <person name="Louis A."/>
            <person name="Herpin A."/>
            <person name="Echchiki A."/>
            <person name="Berthelot C."/>
            <person name="Parey E."/>
            <person name="Roest-Crollius H."/>
            <person name="Braasch I."/>
            <person name="Postlethwait J."/>
            <person name="Bobe J."/>
            <person name="Montfort J."/>
            <person name="Bouchez O."/>
            <person name="Begum T."/>
            <person name="Mejri S."/>
            <person name="Adams A."/>
            <person name="Chen W.-J."/>
            <person name="Guiguen Y."/>
        </authorList>
    </citation>
    <scope>NUCLEOTIDE SEQUENCE</scope>
    <source>
        <tissue evidence="24">Blood</tissue>
    </source>
</reference>
<evidence type="ECO:0000256" key="19">
    <source>
        <dbReference type="SAM" id="MobiDB-lite"/>
    </source>
</evidence>
<keyword evidence="13 20" id="KW-0472">Membrane</keyword>
<dbReference type="AlphaFoldDB" id="A0A8T3D0K1"/>
<proteinExistence type="inferred from homology"/>
<dbReference type="Gene3D" id="1.25.50.20">
    <property type="match status" value="1"/>
</dbReference>
<keyword evidence="10" id="KW-0735">Signal-anchor</keyword>
<feature type="transmembrane region" description="Helical" evidence="20">
    <location>
        <begin position="140"/>
        <end position="162"/>
    </location>
</feature>
<evidence type="ECO:0000256" key="15">
    <source>
        <dbReference type="ARBA" id="ARBA00023180"/>
    </source>
</evidence>
<dbReference type="CDD" id="cd09601">
    <property type="entry name" value="M1_APN-Q_like"/>
    <property type="match status" value="1"/>
</dbReference>
<feature type="domain" description="Aminopeptidase N-like N-terminal" evidence="23">
    <location>
        <begin position="203"/>
        <end position="399"/>
    </location>
</feature>
<evidence type="ECO:0000256" key="5">
    <source>
        <dbReference type="ARBA" id="ARBA00022670"/>
    </source>
</evidence>
<keyword evidence="7 17" id="KW-0479">Metal-binding</keyword>
<feature type="binding site" evidence="17">
    <location>
        <position position="530"/>
    </location>
    <ligand>
        <name>Zn(2+)</name>
        <dbReference type="ChEBI" id="CHEBI:29105"/>
        <note>catalytic</note>
    </ligand>
</feature>
<evidence type="ECO:0000256" key="18">
    <source>
        <dbReference type="PIRSR" id="PIRSR634016-4"/>
    </source>
</evidence>
<evidence type="ECO:0000256" key="4">
    <source>
        <dbReference type="ARBA" id="ARBA00022475"/>
    </source>
</evidence>
<feature type="domain" description="ERAP1-like C-terminal" evidence="22">
    <location>
        <begin position="730"/>
        <end position="1046"/>
    </location>
</feature>
<keyword evidence="4" id="KW-1003">Cell membrane</keyword>
<feature type="site" description="Transition state stabilizer" evidence="18">
    <location>
        <position position="594"/>
    </location>
</feature>
<keyword evidence="12" id="KW-0482">Metalloprotease</keyword>
<dbReference type="GO" id="GO:0006508">
    <property type="term" value="P:proteolysis"/>
    <property type="evidence" value="ECO:0007669"/>
    <property type="project" value="UniProtKB-KW"/>
</dbReference>
<dbReference type="GO" id="GO:0042277">
    <property type="term" value="F:peptide binding"/>
    <property type="evidence" value="ECO:0007669"/>
    <property type="project" value="TreeGrafter"/>
</dbReference>
<evidence type="ECO:0000256" key="3">
    <source>
        <dbReference type="ARBA" id="ARBA00010136"/>
    </source>
</evidence>
<protein>
    <recommendedName>
        <fullName evidence="26">Aminopeptidase</fullName>
    </recommendedName>
</protein>
<gene>
    <name evidence="24" type="ORF">AGOR_G00163100</name>
</gene>
<evidence type="ECO:0000256" key="7">
    <source>
        <dbReference type="ARBA" id="ARBA00022723"/>
    </source>
</evidence>
<feature type="region of interest" description="Disordered" evidence="19">
    <location>
        <begin position="104"/>
        <end position="125"/>
    </location>
</feature>
<accession>A0A8T3D0K1</accession>
<dbReference type="GO" id="GO:0005886">
    <property type="term" value="C:plasma membrane"/>
    <property type="evidence" value="ECO:0007669"/>
    <property type="project" value="UniProtKB-SubCell"/>
</dbReference>
<dbReference type="Gene3D" id="1.10.390.10">
    <property type="entry name" value="Neutral Protease Domain 2"/>
    <property type="match status" value="1"/>
</dbReference>
<dbReference type="Pfam" id="PF17900">
    <property type="entry name" value="Peptidase_M1_N"/>
    <property type="match status" value="1"/>
</dbReference>
<dbReference type="Pfam" id="PF01433">
    <property type="entry name" value="Peptidase_M1"/>
    <property type="match status" value="1"/>
</dbReference>
<dbReference type="Gene3D" id="2.60.40.1910">
    <property type="match status" value="1"/>
</dbReference>
<organism evidence="24 25">
    <name type="scientific">Albula goreensis</name>
    <dbReference type="NCBI Taxonomy" id="1534307"/>
    <lineage>
        <taxon>Eukaryota</taxon>
        <taxon>Metazoa</taxon>
        <taxon>Chordata</taxon>
        <taxon>Craniata</taxon>
        <taxon>Vertebrata</taxon>
        <taxon>Euteleostomi</taxon>
        <taxon>Actinopterygii</taxon>
        <taxon>Neopterygii</taxon>
        <taxon>Teleostei</taxon>
        <taxon>Albuliformes</taxon>
        <taxon>Albulidae</taxon>
        <taxon>Albula</taxon>
    </lineage>
</organism>
<evidence type="ECO:0000256" key="12">
    <source>
        <dbReference type="ARBA" id="ARBA00023049"/>
    </source>
</evidence>
<keyword evidence="8" id="KW-0378">Hydrolase</keyword>
<keyword evidence="25" id="KW-1185">Reference proteome</keyword>
<dbReference type="InterPro" id="IPR050344">
    <property type="entry name" value="Peptidase_M1_aminopeptidases"/>
</dbReference>
<dbReference type="InterPro" id="IPR001930">
    <property type="entry name" value="Peptidase_M1"/>
</dbReference>
<name>A0A8T3D0K1_9TELE</name>
<evidence type="ECO:0000256" key="11">
    <source>
        <dbReference type="ARBA" id="ARBA00022989"/>
    </source>
</evidence>
<keyword evidence="6 20" id="KW-0812">Transmembrane</keyword>
<dbReference type="Proteomes" id="UP000829720">
    <property type="component" value="Unassembled WGS sequence"/>
</dbReference>
<evidence type="ECO:0000256" key="14">
    <source>
        <dbReference type="ARBA" id="ARBA00023157"/>
    </source>
</evidence>
<feature type="binding site" evidence="17">
    <location>
        <position position="511"/>
    </location>
    <ligand>
        <name>Zn(2+)</name>
        <dbReference type="ChEBI" id="CHEBI:29105"/>
        <note>catalytic</note>
    </ligand>
</feature>
<dbReference type="PANTHER" id="PTHR11533">
    <property type="entry name" value="PROTEASE M1 ZINC METALLOPROTEASE"/>
    <property type="match status" value="1"/>
</dbReference>
<dbReference type="InterPro" id="IPR027268">
    <property type="entry name" value="Peptidase_M4/M1_CTD_sf"/>
</dbReference>
<keyword evidence="15" id="KW-0325">Glycoprotein</keyword>
<dbReference type="GO" id="GO:0005615">
    <property type="term" value="C:extracellular space"/>
    <property type="evidence" value="ECO:0007669"/>
    <property type="project" value="TreeGrafter"/>
</dbReference>
<comment type="similarity">
    <text evidence="3">Belongs to the peptidase M1 family.</text>
</comment>
<dbReference type="GO" id="GO:0008270">
    <property type="term" value="F:zinc ion binding"/>
    <property type="evidence" value="ECO:0007669"/>
    <property type="project" value="InterPro"/>
</dbReference>
<evidence type="ECO:0000256" key="9">
    <source>
        <dbReference type="ARBA" id="ARBA00022833"/>
    </source>
</evidence>
<dbReference type="Gene3D" id="2.60.40.1730">
    <property type="entry name" value="tricorn interacting facor f3 domain"/>
    <property type="match status" value="1"/>
</dbReference>
<keyword evidence="9 17" id="KW-0862">Zinc</keyword>
<dbReference type="FunFam" id="1.10.390.10:FF:000016">
    <property type="entry name" value="Glutamyl aminopeptidase"/>
    <property type="match status" value="1"/>
</dbReference>
<evidence type="ECO:0000313" key="25">
    <source>
        <dbReference type="Proteomes" id="UP000829720"/>
    </source>
</evidence>
<sequence length="1074" mass="122226">MPHRAVKEIMFLRAVRVSCMRKLNLWRAQREGGESEVLPQTLRGRAFQMSGRGGPLLSKKTHVCLRQLLNISPTLTISICVPLVSDAEREAVRSDKNSAFLGDKSRGSEVQAQPVTGGKRAPRNTSVWSDMSKSVYVSKAAAGATVAVAALALLAVIGLVIFHHIRIQECPLPLSPTVMMSTTPVPTEYPPSLYMRLPGDLIPESYKIYLQTHLHTKLDNLDDQNYNFTGNCTVKFKCVNATNTIYIHSQQLNLNLIGVTDEHGNEMPVHHVNLTEDERDFVVIELVDTLILDGLYYLSLEFQGECYDIGGLSVRRYTADIKDKRYLASTQLESTVARRVFPCFDEPAMKAVFDFTIIHRKGSTALSNMPQKAQTEIDIDGEKWAITEFYPTIKSSTYILSFVVFDFDSKETNHGRYTLKTWARPEVIAAGYADYAHSVTSDILHFFEEYCGINYPLSKLDQVALPEFGANAMENWGLITYAERTLTYNAAMSSLIEKELTASVIAHELAHQWFGNLVTMKWWNDLWLKEGFATYLSYLALDKVEPNMKDLIVVREVQRMLDSESRGESQPVAQKEEEVQSSVDIALMYSPIVYSKGAALLRMLSESLAQNVFQRGLQTYLKMYQYDSVEAQDLWVHLQRAVDNSSVHIPVAAVMETWTEQVGYPLITINTMSGEVSQKHFRLQPDSGHNQTWQVPIRVMKSGSEDIAFDLLSVEGPEPKPLYRSDDSEWILANVNYTGYYRVNYDPENWGKLIQQLETDHQKIPVLSRAQLIDDAFYLARTKYVNITLALNTIKHLLKDTEFIPWDTATRNLKYLLLMLDRSEAYGPIQAYLRKLVGPLYDKFENFTQRSAVPDSHCAQLSQAHAVKIACAHTLPKCQKMATDLFTQWRRDPARNPIHPNLRGAVYCSAIGEGGEDEWDFAWEMLKTSPNELEKDRLREALACSKHTWILNRYLKYALDADKDDPLDIFSTVVSVSNNVLGLPLAWDFVRSQWSNTKYSAFSLGYIIEEVTTRFSTEYELKQIKETQQENSLNKFSVEGCLERVQNNINWVKENKQTVLQWFQTERTHGNSKA</sequence>
<dbReference type="GO" id="GO:0043171">
    <property type="term" value="P:peptide catabolic process"/>
    <property type="evidence" value="ECO:0007669"/>
    <property type="project" value="TreeGrafter"/>
</dbReference>
<evidence type="ECO:0000256" key="13">
    <source>
        <dbReference type="ARBA" id="ARBA00023136"/>
    </source>
</evidence>
<evidence type="ECO:0000256" key="20">
    <source>
        <dbReference type="SAM" id="Phobius"/>
    </source>
</evidence>
<evidence type="ECO:0000256" key="1">
    <source>
        <dbReference type="ARBA" id="ARBA00004236"/>
    </source>
</evidence>
<dbReference type="GO" id="GO:0070006">
    <property type="term" value="F:metalloaminopeptidase activity"/>
    <property type="evidence" value="ECO:0007669"/>
    <property type="project" value="TreeGrafter"/>
</dbReference>
<comment type="caution">
    <text evidence="24">The sequence shown here is derived from an EMBL/GenBank/DDBJ whole genome shotgun (WGS) entry which is preliminary data.</text>
</comment>
<evidence type="ECO:0000256" key="2">
    <source>
        <dbReference type="ARBA" id="ARBA00004606"/>
    </source>
</evidence>
<evidence type="ECO:0000256" key="10">
    <source>
        <dbReference type="ARBA" id="ARBA00022968"/>
    </source>
</evidence>
<dbReference type="SUPFAM" id="SSF55486">
    <property type="entry name" value="Metalloproteases ('zincins'), catalytic domain"/>
    <property type="match status" value="1"/>
</dbReference>
<evidence type="ECO:0000256" key="17">
    <source>
        <dbReference type="PIRSR" id="PIRSR634016-3"/>
    </source>
</evidence>
<keyword evidence="5" id="KW-0645">Protease</keyword>
<evidence type="ECO:0000313" key="24">
    <source>
        <dbReference type="EMBL" id="KAI1889460.1"/>
    </source>
</evidence>
<dbReference type="Pfam" id="PF11838">
    <property type="entry name" value="ERAP1_C"/>
    <property type="match status" value="1"/>
</dbReference>
<dbReference type="EMBL" id="JAERUA010000015">
    <property type="protein sequence ID" value="KAI1889460.1"/>
    <property type="molecule type" value="Genomic_DNA"/>
</dbReference>
<dbReference type="GO" id="GO:0005737">
    <property type="term" value="C:cytoplasm"/>
    <property type="evidence" value="ECO:0007669"/>
    <property type="project" value="TreeGrafter"/>
</dbReference>
<evidence type="ECO:0000259" key="21">
    <source>
        <dbReference type="Pfam" id="PF01433"/>
    </source>
</evidence>
<keyword evidence="11 20" id="KW-1133">Transmembrane helix</keyword>
<comment type="cofactor">
    <cofactor evidence="17">
        <name>Zn(2+)</name>
        <dbReference type="ChEBI" id="CHEBI:29105"/>
    </cofactor>
    <text evidence="17">Binds 1 zinc ion per subunit.</text>
</comment>